<proteinExistence type="inferred from homology"/>
<dbReference type="InterPro" id="IPR029044">
    <property type="entry name" value="Nucleotide-diphossugar_trans"/>
</dbReference>
<gene>
    <name evidence="12" type="ORF">LAMI_0A08548G</name>
</gene>
<dbReference type="Gene3D" id="3.90.550.20">
    <property type="match status" value="1"/>
</dbReference>
<dbReference type="Proteomes" id="UP000191024">
    <property type="component" value="Chromosome A"/>
</dbReference>
<evidence type="ECO:0000256" key="1">
    <source>
        <dbReference type="ARBA" id="ARBA00004323"/>
    </source>
</evidence>
<dbReference type="Pfam" id="PF04488">
    <property type="entry name" value="Gly_transf_sug"/>
    <property type="match status" value="1"/>
</dbReference>
<keyword evidence="9 11" id="KW-0472">Membrane</keyword>
<dbReference type="STRING" id="1230905.A0A1G4IRC1"/>
<evidence type="ECO:0000313" key="13">
    <source>
        <dbReference type="Proteomes" id="UP000191024"/>
    </source>
</evidence>
<evidence type="ECO:0000256" key="4">
    <source>
        <dbReference type="ARBA" id="ARBA00022679"/>
    </source>
</evidence>
<keyword evidence="7 11" id="KW-1133">Transmembrane helix</keyword>
<keyword evidence="3" id="KW-0328">Glycosyltransferase</keyword>
<evidence type="ECO:0000256" key="9">
    <source>
        <dbReference type="ARBA" id="ARBA00023136"/>
    </source>
</evidence>
<accession>A0A1G4IRC1</accession>
<dbReference type="GO" id="GO:0006487">
    <property type="term" value="P:protein N-linked glycosylation"/>
    <property type="evidence" value="ECO:0007669"/>
    <property type="project" value="TreeGrafter"/>
</dbReference>
<comment type="subcellular location">
    <subcellularLocation>
        <location evidence="1">Golgi apparatus membrane</location>
        <topology evidence="1">Single-pass type II membrane protein</topology>
    </subcellularLocation>
</comment>
<dbReference type="InterPro" id="IPR039367">
    <property type="entry name" value="Och1-like"/>
</dbReference>
<evidence type="ECO:0000313" key="12">
    <source>
        <dbReference type="EMBL" id="SCU79374.1"/>
    </source>
</evidence>
<comment type="similarity">
    <text evidence="2">Belongs to the glycosyltransferase 32 family.</text>
</comment>
<evidence type="ECO:0000256" key="11">
    <source>
        <dbReference type="SAM" id="Phobius"/>
    </source>
</evidence>
<dbReference type="EMBL" id="LT598462">
    <property type="protein sequence ID" value="SCU79374.1"/>
    <property type="molecule type" value="Genomic_DNA"/>
</dbReference>
<keyword evidence="10" id="KW-0175">Coiled coil</keyword>
<keyword evidence="5 11" id="KW-0812">Transmembrane</keyword>
<organism evidence="12 13">
    <name type="scientific">Lachancea mirantina</name>
    <dbReference type="NCBI Taxonomy" id="1230905"/>
    <lineage>
        <taxon>Eukaryota</taxon>
        <taxon>Fungi</taxon>
        <taxon>Dikarya</taxon>
        <taxon>Ascomycota</taxon>
        <taxon>Saccharomycotina</taxon>
        <taxon>Saccharomycetes</taxon>
        <taxon>Saccharomycetales</taxon>
        <taxon>Saccharomycetaceae</taxon>
        <taxon>Lachancea</taxon>
    </lineage>
</organism>
<dbReference type="PANTHER" id="PTHR31834">
    <property type="entry name" value="INITIATION-SPECIFIC ALPHA-1,6-MANNOSYLTRANSFERASE"/>
    <property type="match status" value="1"/>
</dbReference>
<sequence length="402" mass="46481">MAKSRGASWKRYAFVLIPLLAGSYFIWRLLSSARSTDLQAILQNLPKEITQSIDSAASSQKKDEALIEMFEKFSREVLQKQDEQMRNFERERKALEKKIQDLKQPSAHATLREKLALIFQYGTTRKFPAFIWQTWPYSDMDERMDKTLQTYERNWGEKNPGFVHEIINDDTASALVHYYYSSIPEVIEAYDALPSANLKADFFKYLVLFARGGVYADIDTNPLQPVPNWIPENVSPKEIGLIIGVESDANSPDWRSNYVRRLQFGNWIMLAKRGHPVVREIVAKVTETTLQRRADGELRSNLRNDLNIMKWTGSGIWTDVIFTYFNDYVQSGVFEKITWKDFHLLKVPKLVGDVLVFPQVSFSAPEKPEKEDKEEETNKALHFVTHKNLKSWKTAPKVADDS</sequence>
<dbReference type="AlphaFoldDB" id="A0A1G4IRC1"/>
<evidence type="ECO:0000256" key="10">
    <source>
        <dbReference type="SAM" id="Coils"/>
    </source>
</evidence>
<dbReference type="OrthoDB" id="411251at2759"/>
<keyword evidence="8" id="KW-0333">Golgi apparatus</keyword>
<dbReference type="GO" id="GO:0000136">
    <property type="term" value="C:mannan polymerase complex"/>
    <property type="evidence" value="ECO:0007669"/>
    <property type="project" value="TreeGrafter"/>
</dbReference>
<name>A0A1G4IRC1_9SACH</name>
<evidence type="ECO:0000256" key="3">
    <source>
        <dbReference type="ARBA" id="ARBA00022676"/>
    </source>
</evidence>
<dbReference type="GO" id="GO:0000009">
    <property type="term" value="F:alpha-1,6-mannosyltransferase activity"/>
    <property type="evidence" value="ECO:0007669"/>
    <property type="project" value="InterPro"/>
</dbReference>
<evidence type="ECO:0000256" key="2">
    <source>
        <dbReference type="ARBA" id="ARBA00009003"/>
    </source>
</evidence>
<evidence type="ECO:0000256" key="5">
    <source>
        <dbReference type="ARBA" id="ARBA00022692"/>
    </source>
</evidence>
<feature type="coiled-coil region" evidence="10">
    <location>
        <begin position="78"/>
        <end position="105"/>
    </location>
</feature>
<protein>
    <submittedName>
        <fullName evidence="12">LAMI_0A08548g1_1</fullName>
    </submittedName>
</protein>
<dbReference type="FunFam" id="3.90.550.20:FF:000002">
    <property type="entry name" value="Initiation-specific alpha-1,6-mannosyltransferase"/>
    <property type="match status" value="1"/>
</dbReference>
<keyword evidence="4" id="KW-0808">Transferase</keyword>
<dbReference type="PANTHER" id="PTHR31834:SF11">
    <property type="entry name" value="GLYCOSYLTRANSFERASE HOC1-RELATED"/>
    <property type="match status" value="1"/>
</dbReference>
<evidence type="ECO:0000256" key="6">
    <source>
        <dbReference type="ARBA" id="ARBA00022968"/>
    </source>
</evidence>
<dbReference type="SUPFAM" id="SSF53448">
    <property type="entry name" value="Nucleotide-diphospho-sugar transferases"/>
    <property type="match status" value="1"/>
</dbReference>
<evidence type="ECO:0000256" key="8">
    <source>
        <dbReference type="ARBA" id="ARBA00023034"/>
    </source>
</evidence>
<reference evidence="12 13" key="1">
    <citation type="submission" date="2016-03" db="EMBL/GenBank/DDBJ databases">
        <authorList>
            <person name="Devillers H."/>
        </authorList>
    </citation>
    <scope>NUCLEOTIDE SEQUENCE [LARGE SCALE GENOMIC DNA]</scope>
    <source>
        <strain evidence="12">CBS 11717</strain>
    </source>
</reference>
<keyword evidence="6" id="KW-0735">Signal-anchor</keyword>
<keyword evidence="13" id="KW-1185">Reference proteome</keyword>
<feature type="transmembrane region" description="Helical" evidence="11">
    <location>
        <begin position="12"/>
        <end position="30"/>
    </location>
</feature>
<dbReference type="InterPro" id="IPR007577">
    <property type="entry name" value="GlycoTrfase_DXD_sugar-bd_CS"/>
</dbReference>
<evidence type="ECO:0000256" key="7">
    <source>
        <dbReference type="ARBA" id="ARBA00022989"/>
    </source>
</evidence>